<evidence type="ECO:0000313" key="3">
    <source>
        <dbReference type="EMBL" id="MFD2170434.1"/>
    </source>
</evidence>
<organism evidence="3 4">
    <name type="scientific">Tumebacillus lipolyticus</name>
    <dbReference type="NCBI Taxonomy" id="1280370"/>
    <lineage>
        <taxon>Bacteria</taxon>
        <taxon>Bacillati</taxon>
        <taxon>Bacillota</taxon>
        <taxon>Bacilli</taxon>
        <taxon>Bacillales</taxon>
        <taxon>Alicyclobacillaceae</taxon>
        <taxon>Tumebacillus</taxon>
    </lineage>
</organism>
<proteinExistence type="predicted"/>
<feature type="domain" description="Nephrocystin 3-like N-terminal" evidence="2">
    <location>
        <begin position="4"/>
        <end position="122"/>
    </location>
</feature>
<dbReference type="RefSeq" id="WP_386046381.1">
    <property type="nucleotide sequence ID" value="NZ_JBHUIO010000005.1"/>
</dbReference>
<sequence>MTRTKLVMIEGIMGSGKTSTAQHITDRLRAQGRTTDLFLEGDLDHPADYDRVACLTHDAYQSLCEQHPGCAAALQQAVTRDGDDWLVPYGKLDQQIPPSLTHKLQQFDIYDGIDLVNHSRLLQASWSQFAERAVERDVTTVLECCFLQNPMCAFLAKHDAGIEAAAQHVLRLAELIGPLHPLLFYYYQPDVRKTVERVCAERPKAWLDFVIQYHTEQEYGKAHRLHGFDGLIEFLQMRQEVELEICKRLPFETVILENDDHDWPRLLALVDAELQARL</sequence>
<keyword evidence="1" id="KW-0677">Repeat</keyword>
<evidence type="ECO:0000259" key="2">
    <source>
        <dbReference type="Pfam" id="PF24883"/>
    </source>
</evidence>
<evidence type="ECO:0000313" key="4">
    <source>
        <dbReference type="Proteomes" id="UP001597343"/>
    </source>
</evidence>
<dbReference type="Proteomes" id="UP001597343">
    <property type="component" value="Unassembled WGS sequence"/>
</dbReference>
<dbReference type="InterPro" id="IPR027417">
    <property type="entry name" value="P-loop_NTPase"/>
</dbReference>
<dbReference type="EMBL" id="JBHUIO010000005">
    <property type="protein sequence ID" value="MFD2170434.1"/>
    <property type="molecule type" value="Genomic_DNA"/>
</dbReference>
<keyword evidence="4" id="KW-1185">Reference proteome</keyword>
<gene>
    <name evidence="3" type="ORF">ACFSOY_10515</name>
</gene>
<name>A0ABW4ZXR2_9BACL</name>
<dbReference type="Gene3D" id="3.40.50.300">
    <property type="entry name" value="P-loop containing nucleotide triphosphate hydrolases"/>
    <property type="match status" value="1"/>
</dbReference>
<accession>A0ABW4ZXR2</accession>
<reference evidence="4" key="1">
    <citation type="journal article" date="2019" name="Int. J. Syst. Evol. Microbiol.">
        <title>The Global Catalogue of Microorganisms (GCM) 10K type strain sequencing project: providing services to taxonomists for standard genome sequencing and annotation.</title>
        <authorList>
            <consortium name="The Broad Institute Genomics Platform"/>
            <consortium name="The Broad Institute Genome Sequencing Center for Infectious Disease"/>
            <person name="Wu L."/>
            <person name="Ma J."/>
        </authorList>
    </citation>
    <scope>NUCLEOTIDE SEQUENCE [LARGE SCALE GENOMIC DNA]</scope>
    <source>
        <strain evidence="4">CGMCC 1.13574</strain>
    </source>
</reference>
<protein>
    <recommendedName>
        <fullName evidence="2">Nephrocystin 3-like N-terminal domain-containing protein</fullName>
    </recommendedName>
</protein>
<evidence type="ECO:0000256" key="1">
    <source>
        <dbReference type="ARBA" id="ARBA00022737"/>
    </source>
</evidence>
<dbReference type="InterPro" id="IPR056884">
    <property type="entry name" value="NPHP3-like_N"/>
</dbReference>
<dbReference type="Pfam" id="PF24883">
    <property type="entry name" value="NPHP3_N"/>
    <property type="match status" value="1"/>
</dbReference>
<comment type="caution">
    <text evidence="3">The sequence shown here is derived from an EMBL/GenBank/DDBJ whole genome shotgun (WGS) entry which is preliminary data.</text>
</comment>
<dbReference type="SUPFAM" id="SSF52540">
    <property type="entry name" value="P-loop containing nucleoside triphosphate hydrolases"/>
    <property type="match status" value="2"/>
</dbReference>